<evidence type="ECO:0000313" key="3">
    <source>
        <dbReference type="Proteomes" id="UP000769766"/>
    </source>
</evidence>
<keyword evidence="1" id="KW-1133">Transmembrane helix</keyword>
<dbReference type="EMBL" id="JACPRF010000284">
    <property type="protein sequence ID" value="MBI2877095.1"/>
    <property type="molecule type" value="Genomic_DNA"/>
</dbReference>
<dbReference type="AlphaFoldDB" id="A0A932FVU5"/>
<dbReference type="InterPro" id="IPR012902">
    <property type="entry name" value="N_methyl_site"/>
</dbReference>
<gene>
    <name evidence="2" type="ORF">HYY20_09465</name>
</gene>
<keyword evidence="1" id="KW-0472">Membrane</keyword>
<protein>
    <submittedName>
        <fullName evidence="2">Prepilin-type N-terminal cleavage/methylation domain-containing protein</fullName>
    </submittedName>
</protein>
<dbReference type="PROSITE" id="PS00409">
    <property type="entry name" value="PROKAR_NTER_METHYL"/>
    <property type="match status" value="1"/>
</dbReference>
<comment type="caution">
    <text evidence="2">The sequence shown here is derived from an EMBL/GenBank/DDBJ whole genome shotgun (WGS) entry which is preliminary data.</text>
</comment>
<reference evidence="2" key="1">
    <citation type="submission" date="2020-07" db="EMBL/GenBank/DDBJ databases">
        <title>Huge and variable diversity of episymbiotic CPR bacteria and DPANN archaea in groundwater ecosystems.</title>
        <authorList>
            <person name="He C.Y."/>
            <person name="Keren R."/>
            <person name="Whittaker M."/>
            <person name="Farag I.F."/>
            <person name="Doudna J."/>
            <person name="Cate J.H.D."/>
            <person name="Banfield J.F."/>
        </authorList>
    </citation>
    <scope>NUCLEOTIDE SEQUENCE</scope>
    <source>
        <strain evidence="2">NC_groundwater_672_Ag_B-0.1um_62_36</strain>
    </source>
</reference>
<keyword evidence="1" id="KW-0812">Transmembrane</keyword>
<evidence type="ECO:0000313" key="2">
    <source>
        <dbReference type="EMBL" id="MBI2877095.1"/>
    </source>
</evidence>
<dbReference type="NCBIfam" id="TIGR02532">
    <property type="entry name" value="IV_pilin_GFxxxE"/>
    <property type="match status" value="1"/>
</dbReference>
<feature type="transmembrane region" description="Helical" evidence="1">
    <location>
        <begin position="23"/>
        <end position="44"/>
    </location>
</feature>
<accession>A0A932FVU5</accession>
<organism evidence="2 3">
    <name type="scientific">Tectimicrobiota bacterium</name>
    <dbReference type="NCBI Taxonomy" id="2528274"/>
    <lineage>
        <taxon>Bacteria</taxon>
        <taxon>Pseudomonadati</taxon>
        <taxon>Nitrospinota/Tectimicrobiota group</taxon>
        <taxon>Candidatus Tectimicrobiota</taxon>
    </lineage>
</organism>
<sequence length="124" mass="13030">MVGFQTILKRQPDQQGFTLVETLVAMVLFTVILLGTLGGLAAVIRANTQGGKGVRAMLLAQEKIEQLRAGGYADLASGSDVVGSFSLSWTVVSGPLADTRQVDIEVAWTAPKAGQVNLTTVLSQ</sequence>
<evidence type="ECO:0000256" key="1">
    <source>
        <dbReference type="SAM" id="Phobius"/>
    </source>
</evidence>
<proteinExistence type="predicted"/>
<dbReference type="Pfam" id="PF07963">
    <property type="entry name" value="N_methyl"/>
    <property type="match status" value="1"/>
</dbReference>
<name>A0A932FVU5_UNCTE</name>
<dbReference type="Proteomes" id="UP000769766">
    <property type="component" value="Unassembled WGS sequence"/>
</dbReference>